<reference evidence="1" key="1">
    <citation type="submission" date="2016-07" db="EMBL/GenBank/DDBJ databases">
        <authorList>
            <person name="Bretaudeau A."/>
        </authorList>
    </citation>
    <scope>NUCLEOTIDE SEQUENCE</scope>
    <source>
        <strain evidence="1">Rice</strain>
        <tissue evidence="1">Whole body</tissue>
    </source>
</reference>
<protein>
    <submittedName>
        <fullName evidence="1">SFRICE_010014</fullName>
    </submittedName>
</protein>
<accession>A0A2H1VED0</accession>
<name>A0A2H1VED0_SPOFR</name>
<sequence>MTSPALGEAKGSVRLLLTKIHSVPTPAFRAGGPANPLGLLVFLFYIREFTVISTFGRRVRESTLKGPVIYFEWNKPVNEPTDHLMVCNRRRRWTIKTPEALQVRCQPFREIIDYTVVARSLELGPVYDNRFTPYCMELITQMVKTGCTFYSSITCRNVHLCIPLP</sequence>
<proteinExistence type="predicted"/>
<dbReference type="EMBL" id="ODYU01002105">
    <property type="protein sequence ID" value="SOQ39188.1"/>
    <property type="molecule type" value="Genomic_DNA"/>
</dbReference>
<gene>
    <name evidence="1" type="ORF">SFRICE_010014</name>
</gene>
<organism evidence="1">
    <name type="scientific">Spodoptera frugiperda</name>
    <name type="common">Fall armyworm</name>
    <dbReference type="NCBI Taxonomy" id="7108"/>
    <lineage>
        <taxon>Eukaryota</taxon>
        <taxon>Metazoa</taxon>
        <taxon>Ecdysozoa</taxon>
        <taxon>Arthropoda</taxon>
        <taxon>Hexapoda</taxon>
        <taxon>Insecta</taxon>
        <taxon>Pterygota</taxon>
        <taxon>Neoptera</taxon>
        <taxon>Endopterygota</taxon>
        <taxon>Lepidoptera</taxon>
        <taxon>Glossata</taxon>
        <taxon>Ditrysia</taxon>
        <taxon>Noctuoidea</taxon>
        <taxon>Noctuidae</taxon>
        <taxon>Amphipyrinae</taxon>
        <taxon>Spodoptera</taxon>
    </lineage>
</organism>
<evidence type="ECO:0000313" key="1">
    <source>
        <dbReference type="EMBL" id="SOQ39188.1"/>
    </source>
</evidence>
<dbReference type="AlphaFoldDB" id="A0A2H1VED0"/>